<comment type="caution">
    <text evidence="2">The sequence shown here is derived from an EMBL/GenBank/DDBJ whole genome shotgun (WGS) entry which is preliminary data.</text>
</comment>
<protein>
    <submittedName>
        <fullName evidence="2">Anti-repressor SinI family protein</fullName>
    </submittedName>
</protein>
<sequence length="50" mass="5871">MSNHLDPEWVILILEAKKAGISIEEIQAFLNQDQQFNQKLADIEQQKIYK</sequence>
<evidence type="ECO:0000259" key="1">
    <source>
        <dbReference type="PROSITE" id="PS51500"/>
    </source>
</evidence>
<evidence type="ECO:0000313" key="2">
    <source>
        <dbReference type="EMBL" id="MBS3678916.1"/>
    </source>
</evidence>
<dbReference type="Proteomes" id="UP000681870">
    <property type="component" value="Unassembled WGS sequence"/>
</dbReference>
<dbReference type="SUPFAM" id="SSF47406">
    <property type="entry name" value="SinR repressor dimerisation domain-like"/>
    <property type="match status" value="1"/>
</dbReference>
<dbReference type="Pfam" id="PF08671">
    <property type="entry name" value="SinI"/>
    <property type="match status" value="1"/>
</dbReference>
<organism evidence="2 3">
    <name type="scientific">Ornithinibacillus massiliensis</name>
    <dbReference type="NCBI Taxonomy" id="1944633"/>
    <lineage>
        <taxon>Bacteria</taxon>
        <taxon>Bacillati</taxon>
        <taxon>Bacillota</taxon>
        <taxon>Bacilli</taxon>
        <taxon>Bacillales</taxon>
        <taxon>Bacillaceae</taxon>
        <taxon>Ornithinibacillus</taxon>
    </lineage>
</organism>
<accession>A0ABS5M9B4</accession>
<name>A0ABS5M9B4_9BACI</name>
<reference evidence="2 3" key="1">
    <citation type="submission" date="2021-05" db="EMBL/GenBank/DDBJ databases">
        <title>Ornithinibacillus massiliensis sp. nov.</title>
        <authorList>
            <person name="Iwaza R."/>
            <person name="Lagier J.-C."/>
            <person name="Raoult D."/>
        </authorList>
    </citation>
    <scope>NUCLEOTIDE SEQUENCE [LARGE SCALE GENOMIC DNA]</scope>
    <source>
        <strain evidence="2 3">Marseille-P3601</strain>
    </source>
</reference>
<dbReference type="InterPro" id="IPR010981">
    <property type="entry name" value="SinR/SinI_dimer_dom"/>
</dbReference>
<evidence type="ECO:0000313" key="3">
    <source>
        <dbReference type="Proteomes" id="UP000681870"/>
    </source>
</evidence>
<gene>
    <name evidence="2" type="ORF">KGF86_01680</name>
</gene>
<feature type="domain" description="Sin" evidence="1">
    <location>
        <begin position="1"/>
        <end position="34"/>
    </location>
</feature>
<dbReference type="InterPro" id="IPR036281">
    <property type="entry name" value="SinR/SinI_dimer_dom_sf"/>
</dbReference>
<dbReference type="EMBL" id="JAGXBY010000001">
    <property type="protein sequence ID" value="MBS3678916.1"/>
    <property type="molecule type" value="Genomic_DNA"/>
</dbReference>
<proteinExistence type="predicted"/>
<dbReference type="RefSeq" id="WP_211740964.1">
    <property type="nucleotide sequence ID" value="NZ_JAGXBY010000001.1"/>
</dbReference>
<dbReference type="PROSITE" id="PS51500">
    <property type="entry name" value="SIN"/>
    <property type="match status" value="1"/>
</dbReference>
<keyword evidence="3" id="KW-1185">Reference proteome</keyword>